<protein>
    <recommendedName>
        <fullName evidence="3">DUF481 domain-containing protein</fullName>
    </recommendedName>
</protein>
<sequence length="248" mass="28111">MTRIVVLPVLLIIALLHGVTVHAQFNDSTHYLVNANLSGNINRTSSGTNYLLDNSLKLGVDKQQLTLNSNTRWLYGANAGMLINNDFSSIFDCNVYARPKARFNYWALANFTSSYSLKIDYQFQGGSGIAWKAIDKPYLMMRLSDGFLYENSQVLLKDGPTEQYQTLRNSFRIQLRANWNTRVSFESVAFWQPSVIDGGDYIVNAQAGISVKAGKWLSFTSRLSYMDVSRTQRQNLLFTYGVTVGRYF</sequence>
<organism evidence="1 2">
    <name type="scientific">Rurimicrobium arvi</name>
    <dbReference type="NCBI Taxonomy" id="2049916"/>
    <lineage>
        <taxon>Bacteria</taxon>
        <taxon>Pseudomonadati</taxon>
        <taxon>Bacteroidota</taxon>
        <taxon>Chitinophagia</taxon>
        <taxon>Chitinophagales</taxon>
        <taxon>Chitinophagaceae</taxon>
        <taxon>Rurimicrobium</taxon>
    </lineage>
</organism>
<dbReference type="RefSeq" id="WP_344825797.1">
    <property type="nucleotide sequence ID" value="NZ_BAABEZ010000022.1"/>
</dbReference>
<proteinExistence type="predicted"/>
<gene>
    <name evidence="1" type="ORF">GCM10023092_18440</name>
</gene>
<dbReference type="InterPro" id="IPR007433">
    <property type="entry name" value="DUF481"/>
</dbReference>
<comment type="caution">
    <text evidence="1">The sequence shown here is derived from an EMBL/GenBank/DDBJ whole genome shotgun (WGS) entry which is preliminary data.</text>
</comment>
<evidence type="ECO:0008006" key="3">
    <source>
        <dbReference type="Google" id="ProtNLM"/>
    </source>
</evidence>
<reference evidence="2" key="1">
    <citation type="journal article" date="2019" name="Int. J. Syst. Evol. Microbiol.">
        <title>The Global Catalogue of Microorganisms (GCM) 10K type strain sequencing project: providing services to taxonomists for standard genome sequencing and annotation.</title>
        <authorList>
            <consortium name="The Broad Institute Genomics Platform"/>
            <consortium name="The Broad Institute Genome Sequencing Center for Infectious Disease"/>
            <person name="Wu L."/>
            <person name="Ma J."/>
        </authorList>
    </citation>
    <scope>NUCLEOTIDE SEQUENCE [LARGE SCALE GENOMIC DNA]</scope>
    <source>
        <strain evidence="2">JCM 31921</strain>
    </source>
</reference>
<evidence type="ECO:0000313" key="2">
    <source>
        <dbReference type="Proteomes" id="UP001501410"/>
    </source>
</evidence>
<name>A0ABP8MUK4_9BACT</name>
<dbReference type="Pfam" id="PF04338">
    <property type="entry name" value="DUF481"/>
    <property type="match status" value="1"/>
</dbReference>
<evidence type="ECO:0000313" key="1">
    <source>
        <dbReference type="EMBL" id="GAA4455198.1"/>
    </source>
</evidence>
<dbReference type="EMBL" id="BAABEZ010000022">
    <property type="protein sequence ID" value="GAA4455198.1"/>
    <property type="molecule type" value="Genomic_DNA"/>
</dbReference>
<accession>A0ABP8MUK4</accession>
<dbReference type="Proteomes" id="UP001501410">
    <property type="component" value="Unassembled WGS sequence"/>
</dbReference>
<keyword evidence="2" id="KW-1185">Reference proteome</keyword>